<evidence type="ECO:0000313" key="2">
    <source>
        <dbReference type="EMBL" id="TGA97805.1"/>
    </source>
</evidence>
<sequence length="281" mass="30876">MSVAPFFSIILSILWSSLVEFISFTGGLVLCGFILGSLERQSNKNVIRIFGIKGIYFTAWLGTPVHELGHAVMCLIFGHRVTGIKLLQATAPDGTIGYVTHAYNPDSLYQKTGNFFIGLAPLVSGSLSIFLCTYVLVRDSYRTILDYLIGRQHFSLLDPVTWVTFGQTVRSIFSGLFSWENAANPAFWLFFVLSLCIASHMSLSREDIRGAASGAGTLFLLIAVANTLSRFLDPSLNGQITSLIGRFNFCLLLLLSLAIVFSVIKVLLSGILYLSLRRLNG</sequence>
<comment type="caution">
    <text evidence="2">The sequence shown here is derived from an EMBL/GenBank/DDBJ whole genome shotgun (WGS) entry which is preliminary data.</text>
</comment>
<dbReference type="InterPro" id="IPR049500">
    <property type="entry name" value="Peptidase_M50B-like"/>
</dbReference>
<dbReference type="OrthoDB" id="258743at2"/>
<dbReference type="Proteomes" id="UP000298347">
    <property type="component" value="Unassembled WGS sequence"/>
</dbReference>
<feature type="transmembrane region" description="Helical" evidence="1">
    <location>
        <begin position="6"/>
        <end position="35"/>
    </location>
</feature>
<evidence type="ECO:0000256" key="1">
    <source>
        <dbReference type="SAM" id="Phobius"/>
    </source>
</evidence>
<dbReference type="RefSeq" id="WP_135348737.1">
    <property type="nucleotide sequence ID" value="NZ_SRJD01000011.1"/>
</dbReference>
<dbReference type="EMBL" id="SRJD01000011">
    <property type="protein sequence ID" value="TGA97805.1"/>
    <property type="molecule type" value="Genomic_DNA"/>
</dbReference>
<accession>A0A4Z0GP68</accession>
<feature type="transmembrane region" description="Helical" evidence="1">
    <location>
        <begin position="186"/>
        <end position="203"/>
    </location>
</feature>
<keyword evidence="1" id="KW-1133">Transmembrane helix</keyword>
<feature type="transmembrane region" description="Helical" evidence="1">
    <location>
        <begin position="115"/>
        <end position="137"/>
    </location>
</feature>
<keyword evidence="1" id="KW-0812">Transmembrane</keyword>
<dbReference type="AlphaFoldDB" id="A0A4Z0GP68"/>
<keyword evidence="1" id="KW-0472">Membrane</keyword>
<reference evidence="2 3" key="1">
    <citation type="journal article" date="2015" name="Int. J. Syst. Evol. Microbiol.">
        <title>Sporolactobacillus shoreae sp. nov. and Sporolactobacillus spathodeae sp. nov., two spore-forming lactic acid bacteria isolated from tree barks in Thailand.</title>
        <authorList>
            <person name="Thamacharoensuk T."/>
            <person name="Kitahara M."/>
            <person name="Ohkuma M."/>
            <person name="Thongchul N."/>
            <person name="Tanasupawat S."/>
        </authorList>
    </citation>
    <scope>NUCLEOTIDE SEQUENCE [LARGE SCALE GENOMIC DNA]</scope>
    <source>
        <strain evidence="2 3">BK92</strain>
    </source>
</reference>
<evidence type="ECO:0000313" key="3">
    <source>
        <dbReference type="Proteomes" id="UP000298347"/>
    </source>
</evidence>
<name>A0A4Z0GP68_9BACL</name>
<dbReference type="Pfam" id="PF13398">
    <property type="entry name" value="Peptidase_M50B"/>
    <property type="match status" value="1"/>
</dbReference>
<gene>
    <name evidence="2" type="ORF">E4665_10420</name>
</gene>
<keyword evidence="3" id="KW-1185">Reference proteome</keyword>
<proteinExistence type="predicted"/>
<protein>
    <submittedName>
        <fullName evidence="2">Uncharacterized protein</fullName>
    </submittedName>
</protein>
<feature type="transmembrane region" description="Helical" evidence="1">
    <location>
        <begin position="252"/>
        <end position="276"/>
    </location>
</feature>
<organism evidence="2 3">
    <name type="scientific">Sporolactobacillus shoreae</name>
    <dbReference type="NCBI Taxonomy" id="1465501"/>
    <lineage>
        <taxon>Bacteria</taxon>
        <taxon>Bacillati</taxon>
        <taxon>Bacillota</taxon>
        <taxon>Bacilli</taxon>
        <taxon>Bacillales</taxon>
        <taxon>Sporolactobacillaceae</taxon>
        <taxon>Sporolactobacillus</taxon>
    </lineage>
</organism>
<feature type="transmembrane region" description="Helical" evidence="1">
    <location>
        <begin position="210"/>
        <end position="232"/>
    </location>
</feature>